<evidence type="ECO:0000256" key="2">
    <source>
        <dbReference type="SAM" id="SignalP"/>
    </source>
</evidence>
<sequence>MFAKFTQITAAAVAAVLAMSMTTEAAPATSQALARRNVGDATFFNPGLGACGIFNTDADMITAVSSSFFDTFPGATPNPNLNPLCGKPISVSANGRTIVVTIVDKCPGCVGQDLDLSPTAFSQLADLSVGRLHGVTWNFI</sequence>
<proteinExistence type="predicted"/>
<dbReference type="PANTHER" id="PTHR31836">
    <property type="match status" value="1"/>
</dbReference>
<feature type="domain" description="RlpA-like protein double-psi beta-barrel" evidence="3">
    <location>
        <begin position="68"/>
        <end position="131"/>
    </location>
</feature>
<reference evidence="4 5" key="1">
    <citation type="journal article" date="2020" name="ISME J.">
        <title>Uncovering the hidden diversity of litter-decomposition mechanisms in mushroom-forming fungi.</title>
        <authorList>
            <person name="Floudas D."/>
            <person name="Bentzer J."/>
            <person name="Ahren D."/>
            <person name="Johansson T."/>
            <person name="Persson P."/>
            <person name="Tunlid A."/>
        </authorList>
    </citation>
    <scope>NUCLEOTIDE SEQUENCE [LARGE SCALE GENOMIC DNA]</scope>
    <source>
        <strain evidence="4 5">CBS 291.85</strain>
    </source>
</reference>
<feature type="signal peptide" evidence="2">
    <location>
        <begin position="1"/>
        <end position="25"/>
    </location>
</feature>
<name>A0A8H5C6Q6_9AGAR</name>
<dbReference type="InterPro" id="IPR009009">
    <property type="entry name" value="RlpA-like_DPBB"/>
</dbReference>
<gene>
    <name evidence="4" type="ORF">D9758_017260</name>
</gene>
<dbReference type="Pfam" id="PF03330">
    <property type="entry name" value="DPBB_1"/>
    <property type="match status" value="1"/>
</dbReference>
<comment type="caution">
    <text evidence="4">The sequence shown here is derived from an EMBL/GenBank/DDBJ whole genome shotgun (WGS) entry which is preliminary data.</text>
</comment>
<dbReference type="PANTHER" id="PTHR31836:SF28">
    <property type="entry name" value="SRCR DOMAIN-CONTAINING PROTEIN-RELATED"/>
    <property type="match status" value="1"/>
</dbReference>
<evidence type="ECO:0000259" key="3">
    <source>
        <dbReference type="Pfam" id="PF03330"/>
    </source>
</evidence>
<evidence type="ECO:0000313" key="4">
    <source>
        <dbReference type="EMBL" id="KAF5335596.1"/>
    </source>
</evidence>
<dbReference type="Proteomes" id="UP000559256">
    <property type="component" value="Unassembled WGS sequence"/>
</dbReference>
<evidence type="ECO:0000256" key="1">
    <source>
        <dbReference type="ARBA" id="ARBA00022729"/>
    </source>
</evidence>
<feature type="chain" id="PRO_5034840478" description="RlpA-like protein double-psi beta-barrel domain-containing protein" evidence="2">
    <location>
        <begin position="26"/>
        <end position="140"/>
    </location>
</feature>
<dbReference type="Gene3D" id="2.40.40.10">
    <property type="entry name" value="RlpA-like domain"/>
    <property type="match status" value="1"/>
</dbReference>
<dbReference type="InterPro" id="IPR051477">
    <property type="entry name" value="Expansin_CellWall"/>
</dbReference>
<protein>
    <recommendedName>
        <fullName evidence="3">RlpA-like protein double-psi beta-barrel domain-containing protein</fullName>
    </recommendedName>
</protein>
<dbReference type="CDD" id="cd22191">
    <property type="entry name" value="DPBB_RlpA_EXP_N-like"/>
    <property type="match status" value="1"/>
</dbReference>
<dbReference type="AlphaFoldDB" id="A0A8H5C6Q6"/>
<dbReference type="SUPFAM" id="SSF50685">
    <property type="entry name" value="Barwin-like endoglucanases"/>
    <property type="match status" value="1"/>
</dbReference>
<dbReference type="EMBL" id="JAACJM010000239">
    <property type="protein sequence ID" value="KAF5335596.1"/>
    <property type="molecule type" value="Genomic_DNA"/>
</dbReference>
<organism evidence="4 5">
    <name type="scientific">Tetrapyrgos nigripes</name>
    <dbReference type="NCBI Taxonomy" id="182062"/>
    <lineage>
        <taxon>Eukaryota</taxon>
        <taxon>Fungi</taxon>
        <taxon>Dikarya</taxon>
        <taxon>Basidiomycota</taxon>
        <taxon>Agaricomycotina</taxon>
        <taxon>Agaricomycetes</taxon>
        <taxon>Agaricomycetidae</taxon>
        <taxon>Agaricales</taxon>
        <taxon>Marasmiineae</taxon>
        <taxon>Marasmiaceae</taxon>
        <taxon>Tetrapyrgos</taxon>
    </lineage>
</organism>
<evidence type="ECO:0000313" key="5">
    <source>
        <dbReference type="Proteomes" id="UP000559256"/>
    </source>
</evidence>
<dbReference type="InterPro" id="IPR036908">
    <property type="entry name" value="RlpA-like_sf"/>
</dbReference>
<keyword evidence="5" id="KW-1185">Reference proteome</keyword>
<accession>A0A8H5C6Q6</accession>
<keyword evidence="1 2" id="KW-0732">Signal</keyword>
<dbReference type="OrthoDB" id="623670at2759"/>